<protein>
    <submittedName>
        <fullName evidence="9">RND family transporter</fullName>
    </submittedName>
</protein>
<keyword evidence="2" id="KW-1003">Cell membrane</keyword>
<dbReference type="Pfam" id="PF03176">
    <property type="entry name" value="MMPL"/>
    <property type="match status" value="2"/>
</dbReference>
<evidence type="ECO:0000256" key="2">
    <source>
        <dbReference type="ARBA" id="ARBA00022475"/>
    </source>
</evidence>
<feature type="transmembrane region" description="Helical" evidence="7">
    <location>
        <begin position="645"/>
        <end position="667"/>
    </location>
</feature>
<feature type="domain" description="Membrane transport protein MMPL" evidence="8">
    <location>
        <begin position="474"/>
        <end position="775"/>
    </location>
</feature>
<keyword evidence="10" id="KW-1185">Reference proteome</keyword>
<gene>
    <name evidence="9" type="ORF">EIP75_00365</name>
</gene>
<organism evidence="9 10">
    <name type="scientific">Aquabacterium soli</name>
    <dbReference type="NCBI Taxonomy" id="2493092"/>
    <lineage>
        <taxon>Bacteria</taxon>
        <taxon>Pseudomonadati</taxon>
        <taxon>Pseudomonadota</taxon>
        <taxon>Betaproteobacteria</taxon>
        <taxon>Burkholderiales</taxon>
        <taxon>Aquabacterium</taxon>
    </lineage>
</organism>
<feature type="transmembrane region" description="Helical" evidence="7">
    <location>
        <begin position="422"/>
        <end position="440"/>
    </location>
</feature>
<comment type="subcellular location">
    <subcellularLocation>
        <location evidence="1">Cell membrane</location>
        <topology evidence="1">Multi-pass membrane protein</topology>
    </subcellularLocation>
</comment>
<feature type="transmembrane region" description="Helical" evidence="7">
    <location>
        <begin position="673"/>
        <end position="694"/>
    </location>
</feature>
<evidence type="ECO:0000313" key="9">
    <source>
        <dbReference type="EMBL" id="RRS06095.1"/>
    </source>
</evidence>
<feature type="transmembrane region" description="Helical" evidence="7">
    <location>
        <begin position="749"/>
        <end position="770"/>
    </location>
</feature>
<feature type="domain" description="Membrane transport protein MMPL" evidence="8">
    <location>
        <begin position="156"/>
        <end position="405"/>
    </location>
</feature>
<feature type="transmembrane region" description="Helical" evidence="7">
    <location>
        <begin position="230"/>
        <end position="255"/>
    </location>
</feature>
<feature type="transmembrane region" description="Helical" evidence="7">
    <location>
        <begin position="331"/>
        <end position="355"/>
    </location>
</feature>
<evidence type="ECO:0000256" key="5">
    <source>
        <dbReference type="ARBA" id="ARBA00023136"/>
    </source>
</evidence>
<feature type="transmembrane region" description="Helical" evidence="7">
    <location>
        <begin position="367"/>
        <end position="391"/>
    </location>
</feature>
<dbReference type="OrthoDB" id="9176717at2"/>
<evidence type="ECO:0000259" key="8">
    <source>
        <dbReference type="Pfam" id="PF03176"/>
    </source>
</evidence>
<feature type="region of interest" description="Disordered" evidence="6">
    <location>
        <begin position="783"/>
        <end position="802"/>
    </location>
</feature>
<feature type="transmembrane region" description="Helical" evidence="7">
    <location>
        <begin position="715"/>
        <end position="737"/>
    </location>
</feature>
<dbReference type="GO" id="GO:0005886">
    <property type="term" value="C:plasma membrane"/>
    <property type="evidence" value="ECO:0007669"/>
    <property type="project" value="UniProtKB-SubCell"/>
</dbReference>
<evidence type="ECO:0000313" key="10">
    <source>
        <dbReference type="Proteomes" id="UP000269265"/>
    </source>
</evidence>
<reference evidence="9 10" key="1">
    <citation type="submission" date="2018-12" db="EMBL/GenBank/DDBJ databases">
        <title>The whole draft genome of Aquabacterium sp. SJQ9.</title>
        <authorList>
            <person name="Sun L."/>
            <person name="Gao X."/>
            <person name="Chen W."/>
            <person name="Huang K."/>
        </authorList>
    </citation>
    <scope>NUCLEOTIDE SEQUENCE [LARGE SCALE GENOMIC DNA]</scope>
    <source>
        <strain evidence="9 10">SJQ9</strain>
    </source>
</reference>
<feature type="transmembrane region" description="Helical" evidence="7">
    <location>
        <begin position="290"/>
        <end position="310"/>
    </location>
</feature>
<accession>A0A3R8T4N7</accession>
<evidence type="ECO:0000256" key="3">
    <source>
        <dbReference type="ARBA" id="ARBA00022692"/>
    </source>
</evidence>
<evidence type="ECO:0000256" key="7">
    <source>
        <dbReference type="SAM" id="Phobius"/>
    </source>
</evidence>
<dbReference type="SUPFAM" id="SSF82866">
    <property type="entry name" value="Multidrug efflux transporter AcrB transmembrane domain"/>
    <property type="match status" value="2"/>
</dbReference>
<feature type="transmembrane region" description="Helical" evidence="7">
    <location>
        <begin position="25"/>
        <end position="44"/>
    </location>
</feature>
<keyword evidence="4 7" id="KW-1133">Transmembrane helix</keyword>
<dbReference type="InterPro" id="IPR050545">
    <property type="entry name" value="Mycobact_MmpL"/>
</dbReference>
<comment type="caution">
    <text evidence="9">The sequence shown here is derived from an EMBL/GenBank/DDBJ whole genome shotgun (WGS) entry which is preliminary data.</text>
</comment>
<dbReference type="Proteomes" id="UP000269265">
    <property type="component" value="Unassembled WGS sequence"/>
</dbReference>
<dbReference type="RefSeq" id="WP_125241238.1">
    <property type="nucleotide sequence ID" value="NZ_RSED01000001.1"/>
</dbReference>
<proteinExistence type="predicted"/>
<evidence type="ECO:0000256" key="1">
    <source>
        <dbReference type="ARBA" id="ARBA00004651"/>
    </source>
</evidence>
<dbReference type="PANTHER" id="PTHR33406">
    <property type="entry name" value="MEMBRANE PROTEIN MJ1562-RELATED"/>
    <property type="match status" value="1"/>
</dbReference>
<keyword evidence="5 7" id="KW-0472">Membrane</keyword>
<dbReference type="AlphaFoldDB" id="A0A3R8T4N7"/>
<dbReference type="EMBL" id="RSED01000001">
    <property type="protein sequence ID" value="RRS06095.1"/>
    <property type="molecule type" value="Genomic_DNA"/>
</dbReference>
<evidence type="ECO:0000256" key="4">
    <source>
        <dbReference type="ARBA" id="ARBA00022989"/>
    </source>
</evidence>
<name>A0A3R8T4N7_9BURK</name>
<dbReference type="PANTHER" id="PTHR33406:SF10">
    <property type="entry name" value="SSD DOMAIN-CONTAINING PROTEIN"/>
    <property type="match status" value="1"/>
</dbReference>
<feature type="transmembrane region" description="Helical" evidence="7">
    <location>
        <begin position="620"/>
        <end position="638"/>
    </location>
</feature>
<evidence type="ECO:0000256" key="6">
    <source>
        <dbReference type="SAM" id="MobiDB-lite"/>
    </source>
</evidence>
<keyword evidence="3 7" id="KW-0812">Transmembrane</keyword>
<dbReference type="InterPro" id="IPR004869">
    <property type="entry name" value="MMPL_dom"/>
</dbReference>
<dbReference type="Gene3D" id="1.20.1640.10">
    <property type="entry name" value="Multidrug efflux transporter AcrB transmembrane domain"/>
    <property type="match status" value="2"/>
</dbReference>
<feature type="transmembrane region" description="Helical" evidence="7">
    <location>
        <begin position="262"/>
        <end position="284"/>
    </location>
</feature>
<sequence>MTASTGWAVRLQAAAERALFSRRPLWLLFFAITSAVLLWQATLLRPDASFQKMVPTAHPFIVNSLRFVNELRPLGNTVRIAVEATDGDIYNREYLEVVRKVTDEVFYIPGIDRGNLRSLWTPNTLWFEATEDGLRSGKVVPADFGSLGIRRDVAVVRENIAKAGLVGSLVSNDHKSSVIVAPLLENDPDTGEHLDYAVFSERLETQLRERYERPGIRIHIVGFAKLVGDLIHGAGAIGLFFALTVALTTVLLWIYSRCWRSTLVTIGCCLLAVVWHLGIMHALGFGLDPYSILVPFLTFAIGVSHAVQNINTFASESHRGANKLGAAKATFSLLFVPGTVALLCDVVGFSTLLIIDIGVIRELAISASVGVGVIIFTKMFLLPIAMSYTGISRGGLKAAQRRAQGPHRIASAIASLASGRRAWGVLGVAAVVGVAGFVVSRHLQIGDLDPGAPELRPHSVYNQDVAFFTRNYATSADAFVVMVKTPPGECGAYAAASTVTQLQWALEETAGVQGTMSLFDWMKQIISGSYGGNLKWSTVSRNRYISNSAHKGIPQAFYNDDCSMIPVIAYLADHKAATLKGVIKTVEAFSQTHGGPHAEILMAAGNAGIEAATNEVVEKAWRPMLLLVYGIVAALLMLEFRSIRVTLCLLIPLVITSLLCEAVMTVMGLGVKVATLPVIALGVGIGVDYGIYLYNRLETYLRQGLPLREAYLETMKTTGLAVAFTGISLAAGVLTWVMSDIKFQADMGLLLTFMFLWNMVGAVLLIPALAGVMGLGRRPATAPAGAAQPAPPPQGGMAFQPR</sequence>